<evidence type="ECO:0000313" key="3">
    <source>
        <dbReference type="Proteomes" id="UP000184066"/>
    </source>
</evidence>
<gene>
    <name evidence="2" type="ORF">SAMN05216200_101380</name>
</gene>
<sequence>MKDKPPARTPPARGDDPLDPRGLIREAYRIEGVTIEDCRAIFFDWALGRSEAEGSPEAVAALLARHGPGNEDHPMTAILRAGLEEARAPVRRRGGRRARACAPEGGRKKG</sequence>
<organism evidence="2 3">
    <name type="scientific">Oceanicella actignis</name>
    <dbReference type="NCBI Taxonomy" id="1189325"/>
    <lineage>
        <taxon>Bacteria</taxon>
        <taxon>Pseudomonadati</taxon>
        <taxon>Pseudomonadota</taxon>
        <taxon>Alphaproteobacteria</taxon>
        <taxon>Rhodobacterales</taxon>
        <taxon>Paracoccaceae</taxon>
        <taxon>Oceanicella</taxon>
    </lineage>
</organism>
<dbReference type="EMBL" id="FRDL01000001">
    <property type="protein sequence ID" value="SHN51954.1"/>
    <property type="molecule type" value="Genomic_DNA"/>
</dbReference>
<evidence type="ECO:0000313" key="2">
    <source>
        <dbReference type="EMBL" id="SHN51954.1"/>
    </source>
</evidence>
<protein>
    <submittedName>
        <fullName evidence="2">Uncharacterized protein</fullName>
    </submittedName>
</protein>
<keyword evidence="3" id="KW-1185">Reference proteome</keyword>
<dbReference type="STRING" id="1189325.SAMN04488119_102138"/>
<feature type="compositionally biased region" description="Basic residues" evidence="1">
    <location>
        <begin position="89"/>
        <end position="99"/>
    </location>
</feature>
<dbReference type="AlphaFoldDB" id="A0A1M7S0T5"/>
<reference evidence="2 3" key="1">
    <citation type="submission" date="2016-12" db="EMBL/GenBank/DDBJ databases">
        <authorList>
            <person name="Song W.-J."/>
            <person name="Kurnit D.M."/>
        </authorList>
    </citation>
    <scope>NUCLEOTIDE SEQUENCE [LARGE SCALE GENOMIC DNA]</scope>
    <source>
        <strain evidence="2 3">CGMCC 1.10808</strain>
    </source>
</reference>
<feature type="region of interest" description="Disordered" evidence="1">
    <location>
        <begin position="88"/>
        <end position="110"/>
    </location>
</feature>
<accession>A0A1M7S0T5</accession>
<evidence type="ECO:0000256" key="1">
    <source>
        <dbReference type="SAM" id="MobiDB-lite"/>
    </source>
</evidence>
<feature type="region of interest" description="Disordered" evidence="1">
    <location>
        <begin position="1"/>
        <end position="20"/>
    </location>
</feature>
<proteinExistence type="predicted"/>
<name>A0A1M7S0T5_9RHOB</name>
<dbReference type="RefSeq" id="WP_072745942.1">
    <property type="nucleotide sequence ID" value="NZ_FOHL01000002.1"/>
</dbReference>
<dbReference type="Proteomes" id="UP000184066">
    <property type="component" value="Unassembled WGS sequence"/>
</dbReference>
<dbReference type="OrthoDB" id="7778431at2"/>